<dbReference type="PANTHER" id="PTHR13271">
    <property type="entry name" value="UNCHARACTERIZED PUTATIVE METHYLTRANSFERASE"/>
    <property type="match status" value="1"/>
</dbReference>
<keyword evidence="1" id="KW-0732">Signal</keyword>
<dbReference type="Gene3D" id="3.90.1410.10">
    <property type="entry name" value="set domain protein methyltransferase, domain 1"/>
    <property type="match status" value="1"/>
</dbReference>
<dbReference type="CDD" id="cd10527">
    <property type="entry name" value="SET_LSMT"/>
    <property type="match status" value="1"/>
</dbReference>
<dbReference type="Proteomes" id="UP000789595">
    <property type="component" value="Unassembled WGS sequence"/>
</dbReference>
<evidence type="ECO:0000256" key="1">
    <source>
        <dbReference type="SAM" id="SignalP"/>
    </source>
</evidence>
<reference evidence="3" key="1">
    <citation type="submission" date="2021-01" db="EMBL/GenBank/DDBJ databases">
        <authorList>
            <person name="Corre E."/>
            <person name="Pelletier E."/>
            <person name="Niang G."/>
            <person name="Scheremetjew M."/>
            <person name="Finn R."/>
            <person name="Kale V."/>
            <person name="Holt S."/>
            <person name="Cochrane G."/>
            <person name="Meng A."/>
            <person name="Brown T."/>
            <person name="Cohen L."/>
        </authorList>
    </citation>
    <scope>NUCLEOTIDE SEQUENCE</scope>
    <source>
        <strain evidence="3">CCMP1756</strain>
    </source>
</reference>
<accession>A0A7S4EDF8</accession>
<protein>
    <recommendedName>
        <fullName evidence="2">SET domain-containing protein</fullName>
    </recommendedName>
</protein>
<evidence type="ECO:0000313" key="3">
    <source>
        <dbReference type="EMBL" id="CAE0705639.1"/>
    </source>
</evidence>
<evidence type="ECO:0000313" key="5">
    <source>
        <dbReference type="Proteomes" id="UP000789595"/>
    </source>
</evidence>
<feature type="domain" description="SET" evidence="2">
    <location>
        <begin position="286"/>
        <end position="508"/>
    </location>
</feature>
<dbReference type="GO" id="GO:0016279">
    <property type="term" value="F:protein-lysine N-methyltransferase activity"/>
    <property type="evidence" value="ECO:0007669"/>
    <property type="project" value="TreeGrafter"/>
</dbReference>
<gene>
    <name evidence="3" type="ORF">PCAL00307_LOCUS21088</name>
    <name evidence="4" type="ORF">PECAL_2P24250</name>
</gene>
<dbReference type="EMBL" id="CAKKNE010000002">
    <property type="protein sequence ID" value="CAH0369305.1"/>
    <property type="molecule type" value="Genomic_DNA"/>
</dbReference>
<organism evidence="3">
    <name type="scientific">Pelagomonas calceolata</name>
    <dbReference type="NCBI Taxonomy" id="35677"/>
    <lineage>
        <taxon>Eukaryota</taxon>
        <taxon>Sar</taxon>
        <taxon>Stramenopiles</taxon>
        <taxon>Ochrophyta</taxon>
        <taxon>Pelagophyceae</taxon>
        <taxon>Pelagomonadales</taxon>
        <taxon>Pelagomonadaceae</taxon>
        <taxon>Pelagomonas</taxon>
    </lineage>
</organism>
<dbReference type="EMBL" id="HBIW01024464">
    <property type="protein sequence ID" value="CAE0705639.1"/>
    <property type="molecule type" value="Transcribed_RNA"/>
</dbReference>
<dbReference type="SUPFAM" id="SSF82199">
    <property type="entry name" value="SET domain"/>
    <property type="match status" value="1"/>
</dbReference>
<dbReference type="PROSITE" id="PS50280">
    <property type="entry name" value="SET"/>
    <property type="match status" value="1"/>
</dbReference>
<dbReference type="InterPro" id="IPR050600">
    <property type="entry name" value="SETD3_SETD6_MTase"/>
</dbReference>
<feature type="signal peptide" evidence="1">
    <location>
        <begin position="1"/>
        <end position="18"/>
    </location>
</feature>
<sequence length="537" mass="57677">MHALRWFTLLATTAALSATTKPAAKQGNEAALAAVATPLKPSNDLGQDLLNNGVARVNNIVDKECCRELRAEVEKWLAVEDAVPEDARFVPGTRLSLSTPMRLSFAGSRADLLLPIEEPVVSNVAATAIKACLAGVEKARTLLEGTGPLEIVELGALTASIGATHQALHRDTWGGIPNRIVLFVALDDVEDGDAGATVFADRSDNIKRSAPFGVGDVIAYDASLLHFGAKKTSGVEHRALLYCALAPAPDADTQEDLIQKSPALIAAPRVDAAALADLASFTTCTVDLSRCRIAADGRGGRGVYAARDLRRNDELARVPFDSILGAEAAAEALDAHDFAGPPQCLLAGALAAAYVGVASCERWRPHALSLDWGLEGRDSLRDHPVERCQRGEMEGDALLEDTLRQLTEASESVRRLAPVDEHVSFRACLLVLTRAFDLSHLRDGLNPALAPVADLFNHPSSTTLPERLQSISVSGLAVQSTSDGDDLVVRAPRGYDPRCGDELYNWYGNAGYGKTGSVEEWREAEDKFYYQYGFRMW</sequence>
<evidence type="ECO:0000313" key="4">
    <source>
        <dbReference type="EMBL" id="CAH0369305.1"/>
    </source>
</evidence>
<keyword evidence="5" id="KW-1185">Reference proteome</keyword>
<dbReference type="AlphaFoldDB" id="A0A7S4EDF8"/>
<name>A0A7S4EDF8_9STRA</name>
<dbReference type="Gene3D" id="2.60.120.620">
    <property type="entry name" value="q2cbj1_9rhob like domain"/>
    <property type="match status" value="1"/>
</dbReference>
<dbReference type="InterPro" id="IPR046341">
    <property type="entry name" value="SET_dom_sf"/>
</dbReference>
<dbReference type="SUPFAM" id="SSF51197">
    <property type="entry name" value="Clavaminate synthase-like"/>
    <property type="match status" value="1"/>
</dbReference>
<reference evidence="4" key="2">
    <citation type="submission" date="2021-11" db="EMBL/GenBank/DDBJ databases">
        <authorList>
            <consortium name="Genoscope - CEA"/>
            <person name="William W."/>
        </authorList>
    </citation>
    <scope>NUCLEOTIDE SEQUENCE</scope>
</reference>
<proteinExistence type="predicted"/>
<dbReference type="OrthoDB" id="10678935at2759"/>
<feature type="chain" id="PRO_5035681238" description="SET domain-containing protein" evidence="1">
    <location>
        <begin position="19"/>
        <end position="537"/>
    </location>
</feature>
<dbReference type="InterPro" id="IPR001214">
    <property type="entry name" value="SET_dom"/>
</dbReference>
<evidence type="ECO:0000259" key="2">
    <source>
        <dbReference type="PROSITE" id="PS50280"/>
    </source>
</evidence>